<dbReference type="InterPro" id="IPR046478">
    <property type="entry name" value="DUF6799"/>
</dbReference>
<dbReference type="RefSeq" id="WP_196078238.1">
    <property type="nucleotide sequence ID" value="NZ_JADPVI010000001.1"/>
</dbReference>
<feature type="domain" description="DUF6799" evidence="3">
    <location>
        <begin position="53"/>
        <end position="112"/>
    </location>
</feature>
<feature type="chain" id="PRO_5046542263" description="DUF6799 domain-containing protein" evidence="2">
    <location>
        <begin position="25"/>
        <end position="124"/>
    </location>
</feature>
<organism evidence="4 5">
    <name type="scientific">Kaistella gelatinilytica</name>
    <dbReference type="NCBI Taxonomy" id="2787636"/>
    <lineage>
        <taxon>Bacteria</taxon>
        <taxon>Pseudomonadati</taxon>
        <taxon>Bacteroidota</taxon>
        <taxon>Flavobacteriia</taxon>
        <taxon>Flavobacteriales</taxon>
        <taxon>Weeksellaceae</taxon>
        <taxon>Chryseobacterium group</taxon>
        <taxon>Kaistella</taxon>
    </lineage>
</organism>
<evidence type="ECO:0000256" key="2">
    <source>
        <dbReference type="SAM" id="SignalP"/>
    </source>
</evidence>
<name>A0ABS0F7I4_9FLAO</name>
<dbReference type="EMBL" id="JADPVI010000001">
    <property type="protein sequence ID" value="MBF8455669.1"/>
    <property type="molecule type" value="Genomic_DNA"/>
</dbReference>
<comment type="caution">
    <text evidence="4">The sequence shown here is derived from an EMBL/GenBank/DDBJ whole genome shotgun (WGS) entry which is preliminary data.</text>
</comment>
<accession>A0ABS0F7I4</accession>
<gene>
    <name evidence="4" type="ORF">IV494_00605</name>
</gene>
<feature type="compositionally biased region" description="Polar residues" evidence="1">
    <location>
        <begin position="104"/>
        <end position="114"/>
    </location>
</feature>
<evidence type="ECO:0000313" key="5">
    <source>
        <dbReference type="Proteomes" id="UP000660070"/>
    </source>
</evidence>
<dbReference type="Pfam" id="PF20606">
    <property type="entry name" value="DUF6799"/>
    <property type="match status" value="1"/>
</dbReference>
<evidence type="ECO:0000259" key="3">
    <source>
        <dbReference type="Pfam" id="PF20606"/>
    </source>
</evidence>
<keyword evidence="5" id="KW-1185">Reference proteome</keyword>
<evidence type="ECO:0000313" key="4">
    <source>
        <dbReference type="EMBL" id="MBF8455669.1"/>
    </source>
</evidence>
<evidence type="ECO:0000256" key="1">
    <source>
        <dbReference type="SAM" id="MobiDB-lite"/>
    </source>
</evidence>
<sequence>MKNSVFLVFAFFIVMSCKPMPVDATPPPPPPQPSPAVVTPVVVDNFAASADRGVLMKNGTVMTVQNGESVPMSNDMTLENGDKVMMNGDVIHKDGSKTKMQEGTMINQNGTMTDKSVKKVDTSK</sequence>
<keyword evidence="2" id="KW-0732">Signal</keyword>
<feature type="compositionally biased region" description="Basic and acidic residues" evidence="1">
    <location>
        <begin position="115"/>
        <end position="124"/>
    </location>
</feature>
<protein>
    <recommendedName>
        <fullName evidence="3">DUF6799 domain-containing protein</fullName>
    </recommendedName>
</protein>
<feature type="signal peptide" evidence="2">
    <location>
        <begin position="1"/>
        <end position="24"/>
    </location>
</feature>
<dbReference type="PROSITE" id="PS51257">
    <property type="entry name" value="PROKAR_LIPOPROTEIN"/>
    <property type="match status" value="1"/>
</dbReference>
<dbReference type="Proteomes" id="UP000660070">
    <property type="component" value="Unassembled WGS sequence"/>
</dbReference>
<feature type="region of interest" description="Disordered" evidence="1">
    <location>
        <begin position="93"/>
        <end position="124"/>
    </location>
</feature>
<reference evidence="4 5" key="1">
    <citation type="submission" date="2020-11" db="EMBL/GenBank/DDBJ databases">
        <title>Kaistella gelatinilytica sp. nov., a flavobacterium isolated from Antarctic Soil.</title>
        <authorList>
            <person name="Li J."/>
        </authorList>
    </citation>
    <scope>NUCLEOTIDE SEQUENCE [LARGE SCALE GENOMIC DNA]</scope>
    <source>
        <strain evidence="4 5">G5-32</strain>
    </source>
</reference>
<proteinExistence type="predicted"/>